<feature type="compositionally biased region" description="Basic and acidic residues" evidence="1">
    <location>
        <begin position="76"/>
        <end position="85"/>
    </location>
</feature>
<sequence length="467" mass="52104">MTEENGDRKRRLLMMLTIVLAGSAITFIDLSPAIAILIALGVGIVMLFALQMVTFDELKIGFSNLKDKLNQPISIKKDKSKESASKDTPAIKTEKPEIKDKKAGKKREIPFASYLQKIPFIKDKIGTKSSDINKPEKKDDKTDDKRKDDSSKKSLFPTFSSAFGFLKGKTEKKDKAKKIDELLDKTVKGEFPSESSETEDIQGGESIDSSEEDEFSDFDDLDLGLEEDEDISVENSDSKPAGFEEEIPESTIADILLKEGIELELDDEEFPAADSQNEDEETTDSDVSSSGLSEFDELDDDVSGLDLDDEELDEFDDIDLDEIETEDEIDLGEEEETEEIEIGVSDEEMPEPVEPEEDIISAPPKEWTQTRQTSVSSDDDNLYETPMSLALGGGDDDDLFAMLKSDTKKAVSVQELSLVRDLKDIKVESEELVGELEDILVQFGIEKEIKKDINENNNEANINKQNQ</sequence>
<evidence type="ECO:0000313" key="3">
    <source>
        <dbReference type="EMBL" id="WFN35928.1"/>
    </source>
</evidence>
<dbReference type="Proteomes" id="UP001218895">
    <property type="component" value="Chromosome"/>
</dbReference>
<keyword evidence="2" id="KW-1133">Transmembrane helix</keyword>
<feature type="region of interest" description="Disordered" evidence="1">
    <location>
        <begin position="76"/>
        <end position="104"/>
    </location>
</feature>
<accession>A0AAF0FJX1</accession>
<organism evidence="3 4">
    <name type="scientific">Methanomicrobium antiquum</name>
    <dbReference type="NCBI Taxonomy" id="487686"/>
    <lineage>
        <taxon>Archaea</taxon>
        <taxon>Methanobacteriati</taxon>
        <taxon>Methanobacteriota</taxon>
        <taxon>Stenosarchaea group</taxon>
        <taxon>Methanomicrobia</taxon>
        <taxon>Methanomicrobiales</taxon>
        <taxon>Methanomicrobiaceae</taxon>
        <taxon>Methanomicrobium</taxon>
    </lineage>
</organism>
<dbReference type="AlphaFoldDB" id="A0AAF0FJX1"/>
<proteinExistence type="predicted"/>
<gene>
    <name evidence="3" type="ORF">L1994_07120</name>
</gene>
<evidence type="ECO:0000313" key="4">
    <source>
        <dbReference type="Proteomes" id="UP001218895"/>
    </source>
</evidence>
<feature type="transmembrane region" description="Helical" evidence="2">
    <location>
        <begin position="12"/>
        <end position="28"/>
    </location>
</feature>
<name>A0AAF0FJX1_9EURY</name>
<keyword evidence="2" id="KW-0472">Membrane</keyword>
<keyword evidence="2" id="KW-0812">Transmembrane</keyword>
<evidence type="ECO:0000256" key="2">
    <source>
        <dbReference type="SAM" id="Phobius"/>
    </source>
</evidence>
<keyword evidence="4" id="KW-1185">Reference proteome</keyword>
<feature type="compositionally biased region" description="Basic and acidic residues" evidence="1">
    <location>
        <begin position="92"/>
        <end position="104"/>
    </location>
</feature>
<dbReference type="EMBL" id="CP091092">
    <property type="protein sequence ID" value="WFN35928.1"/>
    <property type="molecule type" value="Genomic_DNA"/>
</dbReference>
<feature type="compositionally biased region" description="Acidic residues" evidence="1">
    <location>
        <begin position="196"/>
        <end position="232"/>
    </location>
</feature>
<feature type="region of interest" description="Disordered" evidence="1">
    <location>
        <begin position="183"/>
        <end position="387"/>
    </location>
</feature>
<dbReference type="RefSeq" id="WP_278098767.1">
    <property type="nucleotide sequence ID" value="NZ_CP091092.1"/>
</dbReference>
<feature type="compositionally biased region" description="Acidic residues" evidence="1">
    <location>
        <begin position="294"/>
        <end position="359"/>
    </location>
</feature>
<feature type="compositionally biased region" description="Acidic residues" evidence="1">
    <location>
        <begin position="262"/>
        <end position="284"/>
    </location>
</feature>
<feature type="region of interest" description="Disordered" evidence="1">
    <location>
        <begin position="126"/>
        <end position="156"/>
    </location>
</feature>
<dbReference type="GeneID" id="79950156"/>
<feature type="compositionally biased region" description="Basic and acidic residues" evidence="1">
    <location>
        <begin position="126"/>
        <end position="152"/>
    </location>
</feature>
<evidence type="ECO:0000256" key="1">
    <source>
        <dbReference type="SAM" id="MobiDB-lite"/>
    </source>
</evidence>
<feature type="compositionally biased region" description="Polar residues" evidence="1">
    <location>
        <begin position="367"/>
        <end position="376"/>
    </location>
</feature>
<reference evidence="3" key="1">
    <citation type="submission" date="2022-01" db="EMBL/GenBank/DDBJ databases">
        <title>Complete genome of Methanomicrobium antiquum DSM 21220.</title>
        <authorList>
            <person name="Chen S.-C."/>
            <person name="You Y.-T."/>
            <person name="Zhou Y.-Z."/>
            <person name="Lai M.-C."/>
        </authorList>
    </citation>
    <scope>NUCLEOTIDE SEQUENCE</scope>
    <source>
        <strain evidence="3">DSM 21220</strain>
    </source>
</reference>
<dbReference type="KEGG" id="manq:L1994_07120"/>
<protein>
    <submittedName>
        <fullName evidence="3">Uncharacterized protein</fullName>
    </submittedName>
</protein>